<dbReference type="EMBL" id="KB932202">
    <property type="protein sequence ID" value="KCV72024.1"/>
    <property type="molecule type" value="Genomic_DNA"/>
</dbReference>
<dbReference type="GO" id="GO:0006335">
    <property type="term" value="P:DNA replication-dependent chromatin assembly"/>
    <property type="evidence" value="ECO:0007669"/>
    <property type="project" value="TreeGrafter"/>
</dbReference>
<feature type="compositionally biased region" description="Low complexity" evidence="4">
    <location>
        <begin position="152"/>
        <end position="170"/>
    </location>
</feature>
<accession>A0A058ZCB7</accession>
<keyword evidence="6" id="KW-1185">Reference proteome</keyword>
<sequence length="388" mass="41651">MSKDTDDQSTGQDAPAEQQFVFSVVDSEDDSGSDADGAAPAGDEDSDPDVIEEDAEQVLERYFAGCNNDIERLAVIDTVRKSIKSFTQNDDDSLESSELFKRLASDVLTLRSSLAMEMDDDFANDHFTYGVALFEGAVRSVDPFQASSSGATASTAAAKPAAKPAAAATGNSDEAADEADPETLDDFDEAWEMFEIARLHFESTSNRLGLARVHNYLGQIYIDDSANAELALAEFDKSASFLDRDNPEHARRFAELDFNRLRAHLLTNDFRGARRCLDEAIATLRTSANTATTASSDLADLITLMQAKRREVDALEAEYGNMKRVASEAFSDVAAGFGLGSSRAAGASAPGQPASGAGAKRNPFPGVSPDAPISDIQSVVRKKRKTDE</sequence>
<dbReference type="SUPFAM" id="SSF48452">
    <property type="entry name" value="TPR-like"/>
    <property type="match status" value="1"/>
</dbReference>
<protein>
    <recommendedName>
        <fullName evidence="7">Tetratricopeptide SHNi-TPR domain-containing protein</fullName>
    </recommendedName>
</protein>
<name>A0A058ZCB7_FONAL</name>
<proteinExistence type="predicted"/>
<dbReference type="PANTHER" id="PTHR15081:SF1">
    <property type="entry name" value="NUCLEAR AUTOANTIGENIC SPERM PROTEIN"/>
    <property type="match status" value="1"/>
</dbReference>
<evidence type="ECO:0000256" key="3">
    <source>
        <dbReference type="SAM" id="Coils"/>
    </source>
</evidence>
<evidence type="ECO:0008006" key="7">
    <source>
        <dbReference type="Google" id="ProtNLM"/>
    </source>
</evidence>
<organism evidence="5">
    <name type="scientific">Fonticula alba</name>
    <name type="common">Slime mold</name>
    <dbReference type="NCBI Taxonomy" id="691883"/>
    <lineage>
        <taxon>Eukaryota</taxon>
        <taxon>Rotosphaerida</taxon>
        <taxon>Fonticulaceae</taxon>
        <taxon>Fonticula</taxon>
    </lineage>
</organism>
<dbReference type="GO" id="GO:0034080">
    <property type="term" value="P:CENP-A containing chromatin assembly"/>
    <property type="evidence" value="ECO:0007669"/>
    <property type="project" value="TreeGrafter"/>
</dbReference>
<feature type="coiled-coil region" evidence="3">
    <location>
        <begin position="298"/>
        <end position="325"/>
    </location>
</feature>
<feature type="region of interest" description="Disordered" evidence="4">
    <location>
        <begin position="1"/>
        <end position="50"/>
    </location>
</feature>
<keyword evidence="3" id="KW-0175">Coiled coil</keyword>
<feature type="compositionally biased region" description="Low complexity" evidence="4">
    <location>
        <begin position="341"/>
        <end position="359"/>
    </location>
</feature>
<dbReference type="GO" id="GO:0042393">
    <property type="term" value="F:histone binding"/>
    <property type="evidence" value="ECO:0007669"/>
    <property type="project" value="TreeGrafter"/>
</dbReference>
<keyword evidence="1" id="KW-0677">Repeat</keyword>
<dbReference type="Gene3D" id="1.25.40.10">
    <property type="entry name" value="Tetratricopeptide repeat domain"/>
    <property type="match status" value="1"/>
</dbReference>
<feature type="region of interest" description="Disordered" evidence="4">
    <location>
        <begin position="152"/>
        <end position="181"/>
    </location>
</feature>
<dbReference type="STRING" id="691883.A0A058ZCB7"/>
<keyword evidence="2" id="KW-0802">TPR repeat</keyword>
<dbReference type="Proteomes" id="UP000030693">
    <property type="component" value="Unassembled WGS sequence"/>
</dbReference>
<dbReference type="InterPro" id="IPR011990">
    <property type="entry name" value="TPR-like_helical_dom_sf"/>
</dbReference>
<dbReference type="GeneID" id="20526156"/>
<dbReference type="AlphaFoldDB" id="A0A058ZCB7"/>
<reference evidence="5" key="1">
    <citation type="submission" date="2013-04" db="EMBL/GenBank/DDBJ databases">
        <title>The Genome Sequence of Fonticula alba ATCC 38817.</title>
        <authorList>
            <consortium name="The Broad Institute Genomics Platform"/>
            <person name="Russ C."/>
            <person name="Cuomo C."/>
            <person name="Burger G."/>
            <person name="Gray M.W."/>
            <person name="Holland P.W.H."/>
            <person name="King N."/>
            <person name="Lang F.B.F."/>
            <person name="Roger A.J."/>
            <person name="Ruiz-Trillo I."/>
            <person name="Brown M."/>
            <person name="Walker B."/>
            <person name="Young S."/>
            <person name="Zeng Q."/>
            <person name="Gargeya S."/>
            <person name="Fitzgerald M."/>
            <person name="Haas B."/>
            <person name="Abouelleil A."/>
            <person name="Allen A.W."/>
            <person name="Alvarado L."/>
            <person name="Arachchi H.M."/>
            <person name="Berlin A.M."/>
            <person name="Chapman S.B."/>
            <person name="Gainer-Dewar J."/>
            <person name="Goldberg J."/>
            <person name="Griggs A."/>
            <person name="Gujja S."/>
            <person name="Hansen M."/>
            <person name="Howarth C."/>
            <person name="Imamovic A."/>
            <person name="Ireland A."/>
            <person name="Larimer J."/>
            <person name="McCowan C."/>
            <person name="Murphy C."/>
            <person name="Pearson M."/>
            <person name="Poon T.W."/>
            <person name="Priest M."/>
            <person name="Roberts A."/>
            <person name="Saif S."/>
            <person name="Shea T."/>
            <person name="Sisk P."/>
            <person name="Sykes S."/>
            <person name="Wortman J."/>
            <person name="Nusbaum C."/>
            <person name="Birren B."/>
        </authorList>
    </citation>
    <scope>NUCLEOTIDE SEQUENCE [LARGE SCALE GENOMIC DNA]</scope>
    <source>
        <strain evidence="5">ATCC 38817</strain>
    </source>
</reference>
<gene>
    <name evidence="5" type="ORF">H696_01431</name>
</gene>
<evidence type="ECO:0000256" key="1">
    <source>
        <dbReference type="ARBA" id="ARBA00022737"/>
    </source>
</evidence>
<dbReference type="InterPro" id="IPR051730">
    <property type="entry name" value="NASP-like"/>
</dbReference>
<dbReference type="GO" id="GO:0005654">
    <property type="term" value="C:nucleoplasm"/>
    <property type="evidence" value="ECO:0007669"/>
    <property type="project" value="TreeGrafter"/>
</dbReference>
<evidence type="ECO:0000256" key="4">
    <source>
        <dbReference type="SAM" id="MobiDB-lite"/>
    </source>
</evidence>
<evidence type="ECO:0000313" key="5">
    <source>
        <dbReference type="EMBL" id="KCV72024.1"/>
    </source>
</evidence>
<dbReference type="PANTHER" id="PTHR15081">
    <property type="entry name" value="NUCLEAR AUTOANTIGENIC SPERM PROTEIN NASP -RELATED"/>
    <property type="match status" value="1"/>
</dbReference>
<evidence type="ECO:0000256" key="2">
    <source>
        <dbReference type="ARBA" id="ARBA00022803"/>
    </source>
</evidence>
<dbReference type="RefSeq" id="XP_009493602.1">
    <property type="nucleotide sequence ID" value="XM_009495327.1"/>
</dbReference>
<evidence type="ECO:0000313" key="6">
    <source>
        <dbReference type="Proteomes" id="UP000030693"/>
    </source>
</evidence>
<feature type="region of interest" description="Disordered" evidence="4">
    <location>
        <begin position="341"/>
        <end position="388"/>
    </location>
</feature>